<dbReference type="Gene3D" id="3.40.50.850">
    <property type="entry name" value="Isochorismatase-like"/>
    <property type="match status" value="1"/>
</dbReference>
<reference evidence="2" key="1">
    <citation type="submission" date="2016-10" db="EMBL/GenBank/DDBJ databases">
        <authorList>
            <person name="Varghese N."/>
            <person name="Submissions S."/>
        </authorList>
    </citation>
    <scope>NUCLEOTIDE SEQUENCE [LARGE SCALE GENOMIC DNA]</scope>
    <source>
        <strain evidence="2">UNC267MFSha1.1M11</strain>
    </source>
</reference>
<evidence type="ECO:0000313" key="1">
    <source>
        <dbReference type="EMBL" id="SCX31448.1"/>
    </source>
</evidence>
<dbReference type="SUPFAM" id="SSF52499">
    <property type="entry name" value="Isochorismatase-like hydrolases"/>
    <property type="match status" value="1"/>
</dbReference>
<dbReference type="EMBL" id="FMUB01000013">
    <property type="protein sequence ID" value="SCX31448.1"/>
    <property type="molecule type" value="Genomic_DNA"/>
</dbReference>
<dbReference type="STRING" id="1502745.SAMN02799620_05347"/>
<dbReference type="Proteomes" id="UP000199707">
    <property type="component" value="Unassembled WGS sequence"/>
</dbReference>
<gene>
    <name evidence="1" type="ORF">SAMN02799620_05347</name>
</gene>
<evidence type="ECO:0000313" key="2">
    <source>
        <dbReference type="Proteomes" id="UP000199707"/>
    </source>
</evidence>
<proteinExistence type="predicted"/>
<organism evidence="1 2">
    <name type="scientific">Mycolicibacterium fluoranthenivorans</name>
    <dbReference type="NCBI Taxonomy" id="258505"/>
    <lineage>
        <taxon>Bacteria</taxon>
        <taxon>Bacillati</taxon>
        <taxon>Actinomycetota</taxon>
        <taxon>Actinomycetes</taxon>
        <taxon>Mycobacteriales</taxon>
        <taxon>Mycobacteriaceae</taxon>
        <taxon>Mycolicibacterium</taxon>
    </lineage>
</organism>
<dbReference type="InterPro" id="IPR036380">
    <property type="entry name" value="Isochorismatase-like_sf"/>
</dbReference>
<name>A0A1G4WXB8_9MYCO</name>
<sequence>MTNNCDLATAVEADGLGSDATGAVNLANAAGQVSARTLHTTLMTLLHSNFAAVATIGQWVDAVRNGTTLEKGNLVESVLNGSAATGE</sequence>
<dbReference type="AlphaFoldDB" id="A0A1G4WXB8"/>
<accession>A0A1G4WXB8</accession>
<protein>
    <submittedName>
        <fullName evidence="1">Uncharacterized protein</fullName>
    </submittedName>
</protein>